<dbReference type="SUPFAM" id="SSF53335">
    <property type="entry name" value="S-adenosyl-L-methionine-dependent methyltransferases"/>
    <property type="match status" value="1"/>
</dbReference>
<comment type="caution">
    <text evidence="3">The sequence shown here is derived from an EMBL/GenBank/DDBJ whole genome shotgun (WGS) entry which is preliminary data.</text>
</comment>
<gene>
    <name evidence="3" type="ORF">CMN54_07335</name>
</gene>
<reference evidence="4" key="1">
    <citation type="submission" date="2017-09" db="EMBL/GenBank/DDBJ databases">
        <title>The Reconstruction of 2,631 Draft Metagenome-Assembled Genomes from the Global Oceans.</title>
        <authorList>
            <person name="Tully B.J."/>
            <person name="Graham E.D."/>
            <person name="Heidelberg J.F."/>
        </authorList>
    </citation>
    <scope>NUCLEOTIDE SEQUENCE [LARGE SCALE GENOMIC DNA]</scope>
</reference>
<evidence type="ECO:0000313" key="4">
    <source>
        <dbReference type="Proteomes" id="UP000226525"/>
    </source>
</evidence>
<protein>
    <submittedName>
        <fullName evidence="3">16S rRNA (Guanine(966)-N(2))-methyltransferase RsmD</fullName>
    </submittedName>
</protein>
<organism evidence="3 4">
    <name type="scientific">SAR324 cluster bacterium</name>
    <dbReference type="NCBI Taxonomy" id="2024889"/>
    <lineage>
        <taxon>Bacteria</taxon>
        <taxon>Deltaproteobacteria</taxon>
        <taxon>SAR324 cluster</taxon>
    </lineage>
</organism>
<dbReference type="AlphaFoldDB" id="A0A2D6YJ71"/>
<evidence type="ECO:0000256" key="2">
    <source>
        <dbReference type="ARBA" id="ARBA00022679"/>
    </source>
</evidence>
<keyword evidence="1 3" id="KW-0489">Methyltransferase</keyword>
<dbReference type="PANTHER" id="PTHR43542">
    <property type="entry name" value="METHYLTRANSFERASE"/>
    <property type="match status" value="1"/>
</dbReference>
<dbReference type="InterPro" id="IPR029063">
    <property type="entry name" value="SAM-dependent_MTases_sf"/>
</dbReference>
<name>A0A2D6YJ71_9DELT</name>
<dbReference type="GO" id="GO:0031167">
    <property type="term" value="P:rRNA methylation"/>
    <property type="evidence" value="ECO:0007669"/>
    <property type="project" value="InterPro"/>
</dbReference>
<dbReference type="Gene3D" id="3.40.50.150">
    <property type="entry name" value="Vaccinia Virus protein VP39"/>
    <property type="match status" value="1"/>
</dbReference>
<dbReference type="PIRSF" id="PIRSF004553">
    <property type="entry name" value="CHP00095"/>
    <property type="match status" value="1"/>
</dbReference>
<dbReference type="Proteomes" id="UP000226525">
    <property type="component" value="Unassembled WGS sequence"/>
</dbReference>
<dbReference type="EMBL" id="NZEX01000084">
    <property type="protein sequence ID" value="MAH63241.1"/>
    <property type="molecule type" value="Genomic_DNA"/>
</dbReference>
<accession>A0A2D6YJ71</accession>
<evidence type="ECO:0000313" key="3">
    <source>
        <dbReference type="EMBL" id="MAH63241.1"/>
    </source>
</evidence>
<dbReference type="PANTHER" id="PTHR43542:SF1">
    <property type="entry name" value="METHYLTRANSFERASE"/>
    <property type="match status" value="1"/>
</dbReference>
<proteinExistence type="predicted"/>
<keyword evidence="2 3" id="KW-0808">Transferase</keyword>
<dbReference type="GO" id="GO:0008168">
    <property type="term" value="F:methyltransferase activity"/>
    <property type="evidence" value="ECO:0007669"/>
    <property type="project" value="UniProtKB-KW"/>
</dbReference>
<sequence>MIKISSGNLKGFKLLVPSGQIVRPSSSRTRTAIFNTLHHWFDLQDFLIWDAYAGSGSLGLEAFSRGARPIVFTDNNPANFKILIKNLEKCDLPRKSAHRMDALKWLDSLRQPSKMMVFLDPPYKSDELRKIIPKLALSKVILIGSLVIVETDSKVMLHWPSQFELFFSRNYGRSKIEIAEKFEMA</sequence>
<dbReference type="InterPro" id="IPR004398">
    <property type="entry name" value="RNA_MeTrfase_RsmD"/>
</dbReference>
<evidence type="ECO:0000256" key="1">
    <source>
        <dbReference type="ARBA" id="ARBA00022603"/>
    </source>
</evidence>
<dbReference type="Pfam" id="PF03602">
    <property type="entry name" value="Cons_hypoth95"/>
    <property type="match status" value="1"/>
</dbReference>